<keyword evidence="1" id="KW-0325">Glycoprotein</keyword>
<dbReference type="EMBL" id="PPHD01006319">
    <property type="protein sequence ID" value="POI32249.1"/>
    <property type="molecule type" value="Genomic_DNA"/>
</dbReference>
<dbReference type="InterPro" id="IPR036352">
    <property type="entry name" value="Semap_dom_sf"/>
</dbReference>
<name>A0A2P4T7A6_BAMTH</name>
<feature type="domain" description="Sema" evidence="3">
    <location>
        <begin position="1"/>
        <end position="198"/>
    </location>
</feature>
<dbReference type="GO" id="GO:0007411">
    <property type="term" value="P:axon guidance"/>
    <property type="evidence" value="ECO:0007669"/>
    <property type="project" value="TreeGrafter"/>
</dbReference>
<dbReference type="GO" id="GO:0071526">
    <property type="term" value="P:semaphorin-plexin signaling pathway"/>
    <property type="evidence" value="ECO:0007669"/>
    <property type="project" value="TreeGrafter"/>
</dbReference>
<evidence type="ECO:0000313" key="5">
    <source>
        <dbReference type="Proteomes" id="UP000237246"/>
    </source>
</evidence>
<dbReference type="PANTHER" id="PTHR11036:SF36">
    <property type="entry name" value="SEMAPHORIN-3D"/>
    <property type="match status" value="1"/>
</dbReference>
<dbReference type="PANTHER" id="PTHR11036">
    <property type="entry name" value="SEMAPHORIN"/>
    <property type="match status" value="1"/>
</dbReference>
<dbReference type="GO" id="GO:0045499">
    <property type="term" value="F:chemorepellent activity"/>
    <property type="evidence" value="ECO:0007669"/>
    <property type="project" value="TreeGrafter"/>
</dbReference>
<feature type="non-terminal residue" evidence="4">
    <location>
        <position position="198"/>
    </location>
</feature>
<dbReference type="GO" id="GO:0005886">
    <property type="term" value="C:plasma membrane"/>
    <property type="evidence" value="ECO:0007669"/>
    <property type="project" value="TreeGrafter"/>
</dbReference>
<dbReference type="InterPro" id="IPR027231">
    <property type="entry name" value="Semaphorin"/>
</dbReference>
<dbReference type="Gene3D" id="2.130.10.10">
    <property type="entry name" value="YVTN repeat-like/Quinoprotein amine dehydrogenase"/>
    <property type="match status" value="1"/>
</dbReference>
<dbReference type="PROSITE" id="PS51004">
    <property type="entry name" value="SEMA"/>
    <property type="match status" value="1"/>
</dbReference>
<evidence type="ECO:0000256" key="1">
    <source>
        <dbReference type="ARBA" id="ARBA00023180"/>
    </source>
</evidence>
<dbReference type="GO" id="GO:0030335">
    <property type="term" value="P:positive regulation of cell migration"/>
    <property type="evidence" value="ECO:0007669"/>
    <property type="project" value="TreeGrafter"/>
</dbReference>
<dbReference type="InterPro" id="IPR015943">
    <property type="entry name" value="WD40/YVTN_repeat-like_dom_sf"/>
</dbReference>
<dbReference type="GO" id="GO:0001755">
    <property type="term" value="P:neural crest cell migration"/>
    <property type="evidence" value="ECO:0007669"/>
    <property type="project" value="TreeGrafter"/>
</dbReference>
<dbReference type="Pfam" id="PF01403">
    <property type="entry name" value="Sema"/>
    <property type="match status" value="1"/>
</dbReference>
<evidence type="ECO:0000259" key="3">
    <source>
        <dbReference type="PROSITE" id="PS51004"/>
    </source>
</evidence>
<reference evidence="4 5" key="1">
    <citation type="submission" date="2018-01" db="EMBL/GenBank/DDBJ databases">
        <title>Comparison of the Chinese Bamboo Partridge and Red Junglefowl genome sequences highlights the importance of demography in genome evolution.</title>
        <authorList>
            <person name="Tiley G.P."/>
            <person name="Kimball R.T."/>
            <person name="Braun E.L."/>
            <person name="Burleigh J.G."/>
        </authorList>
    </citation>
    <scope>NUCLEOTIDE SEQUENCE [LARGE SCALE GENOMIC DNA]</scope>
    <source>
        <strain evidence="4">RTK389</strain>
        <tissue evidence="4">Blood</tissue>
    </source>
</reference>
<sequence length="198" mass="22831">MSVSFGPEKTYFPMLSQYLTESEDIFLLSTRDERNPLVYGVFTTTSSVFKGSAVCVYSMADIRAVFNGPYAHKESADHRWVQYEGRIPYPRPGTEFDHKLRRGVDYAETRSLKKDICNVYYVDKCPSKTYDPLIKSTRDFPDEVISFIKRHPLMYKSVYPLTGGPVFTRINVDYRLTQIVVDHVMAEDGQYDVIFLGT</sequence>
<dbReference type="GO" id="GO:0005615">
    <property type="term" value="C:extracellular space"/>
    <property type="evidence" value="ECO:0007669"/>
    <property type="project" value="TreeGrafter"/>
</dbReference>
<dbReference type="InterPro" id="IPR001627">
    <property type="entry name" value="Semap_dom"/>
</dbReference>
<protein>
    <recommendedName>
        <fullName evidence="3">Sema domain-containing protein</fullName>
    </recommendedName>
</protein>
<dbReference type="GO" id="GO:0030215">
    <property type="term" value="F:semaphorin receptor binding"/>
    <property type="evidence" value="ECO:0007669"/>
    <property type="project" value="InterPro"/>
</dbReference>
<gene>
    <name evidence="4" type="ORF">CIB84_003999</name>
</gene>
<dbReference type="Proteomes" id="UP000237246">
    <property type="component" value="Unassembled WGS sequence"/>
</dbReference>
<comment type="caution">
    <text evidence="4">The sequence shown here is derived from an EMBL/GenBank/DDBJ whole genome shotgun (WGS) entry which is preliminary data.</text>
</comment>
<evidence type="ECO:0000256" key="2">
    <source>
        <dbReference type="PROSITE-ProRule" id="PRU00352"/>
    </source>
</evidence>
<comment type="caution">
    <text evidence="2">Lacks conserved residue(s) required for the propagation of feature annotation.</text>
</comment>
<evidence type="ECO:0000313" key="4">
    <source>
        <dbReference type="EMBL" id="POI32249.1"/>
    </source>
</evidence>
<dbReference type="SUPFAM" id="SSF101912">
    <property type="entry name" value="Sema domain"/>
    <property type="match status" value="1"/>
</dbReference>
<organism evidence="4 5">
    <name type="scientific">Bambusicola thoracicus</name>
    <name type="common">Chinese bamboo-partridge</name>
    <name type="synonym">Perdix thoracica</name>
    <dbReference type="NCBI Taxonomy" id="9083"/>
    <lineage>
        <taxon>Eukaryota</taxon>
        <taxon>Metazoa</taxon>
        <taxon>Chordata</taxon>
        <taxon>Craniata</taxon>
        <taxon>Vertebrata</taxon>
        <taxon>Euteleostomi</taxon>
        <taxon>Archelosauria</taxon>
        <taxon>Archosauria</taxon>
        <taxon>Dinosauria</taxon>
        <taxon>Saurischia</taxon>
        <taxon>Theropoda</taxon>
        <taxon>Coelurosauria</taxon>
        <taxon>Aves</taxon>
        <taxon>Neognathae</taxon>
        <taxon>Galloanserae</taxon>
        <taxon>Galliformes</taxon>
        <taxon>Phasianidae</taxon>
        <taxon>Perdicinae</taxon>
        <taxon>Bambusicola</taxon>
    </lineage>
</organism>
<keyword evidence="5" id="KW-1185">Reference proteome</keyword>
<dbReference type="AlphaFoldDB" id="A0A2P4T7A6"/>
<dbReference type="OrthoDB" id="9988752at2759"/>
<accession>A0A2P4T7A6</accession>
<proteinExistence type="predicted"/>